<dbReference type="Pfam" id="PF02810">
    <property type="entry name" value="SEC-C"/>
    <property type="match status" value="1"/>
</dbReference>
<gene>
    <name evidence="2" type="ORF">OS133_10995</name>
    <name evidence="3" type="ORF">OS134_04720</name>
</gene>
<evidence type="ECO:0000313" key="5">
    <source>
        <dbReference type="Proteomes" id="UP001271263"/>
    </source>
</evidence>
<dbReference type="GO" id="GO:0008476">
    <property type="term" value="F:protein-tyrosine sulfotransferase activity"/>
    <property type="evidence" value="ECO:0007669"/>
    <property type="project" value="InterPro"/>
</dbReference>
<dbReference type="Proteomes" id="UP001259340">
    <property type="component" value="Unassembled WGS sequence"/>
</dbReference>
<keyword evidence="1" id="KW-0808">Transferase</keyword>
<accession>A0AAW8NPS5</accession>
<comment type="caution">
    <text evidence="2">The sequence shown here is derived from an EMBL/GenBank/DDBJ whole genome shotgun (WGS) entry which is preliminary data.</text>
</comment>
<dbReference type="PANTHER" id="PTHR12788">
    <property type="entry name" value="PROTEIN-TYROSINE SULFOTRANSFERASE 2"/>
    <property type="match status" value="1"/>
</dbReference>
<protein>
    <submittedName>
        <fullName evidence="2">Sulfotransferase</fullName>
    </submittedName>
</protein>
<evidence type="ECO:0000256" key="1">
    <source>
        <dbReference type="ARBA" id="ARBA00022679"/>
    </source>
</evidence>
<dbReference type="SUPFAM" id="SSF52540">
    <property type="entry name" value="P-loop containing nucleoside triphosphate hydrolases"/>
    <property type="match status" value="1"/>
</dbReference>
<evidence type="ECO:0000313" key="3">
    <source>
        <dbReference type="EMBL" id="MDW4823379.1"/>
    </source>
</evidence>
<evidence type="ECO:0000313" key="4">
    <source>
        <dbReference type="Proteomes" id="UP001259340"/>
    </source>
</evidence>
<dbReference type="Proteomes" id="UP001271263">
    <property type="component" value="Unassembled WGS sequence"/>
</dbReference>
<dbReference type="PANTHER" id="PTHR12788:SF10">
    <property type="entry name" value="PROTEIN-TYROSINE SULFOTRANSFERASE"/>
    <property type="match status" value="1"/>
</dbReference>
<evidence type="ECO:0000313" key="2">
    <source>
        <dbReference type="EMBL" id="MDR8524186.1"/>
    </source>
</evidence>
<dbReference type="RefSeq" id="WP_310654889.1">
    <property type="nucleotide sequence ID" value="NZ_JAPMLA010000001.1"/>
</dbReference>
<dbReference type="EMBL" id="JAPMLD010000002">
    <property type="protein sequence ID" value="MDW4823379.1"/>
    <property type="molecule type" value="Genomic_DNA"/>
</dbReference>
<keyword evidence="5" id="KW-1185">Reference proteome</keyword>
<reference evidence="3 5" key="1">
    <citation type="journal article" date="2022" name="bioRxiv">
        <title>Prophages regulate Shewanella fidelis 3313 motility and biofilm formation: implications for gut colonization dynamics in Ciona robusta.</title>
        <authorList>
            <person name="Natarajan O."/>
            <person name="Gibboney S.L."/>
            <person name="Young M.N."/>
            <person name="Lim S.J."/>
            <person name="Pluta N."/>
            <person name="Atkinson C.G."/>
            <person name="Leigh B.A."/>
            <person name="Liberti A."/>
            <person name="Kees E.D."/>
            <person name="Breitbart M."/>
            <person name="Gralnick J.A."/>
            <person name="Dishaw L.J."/>
        </authorList>
    </citation>
    <scope>NUCLEOTIDE SEQUENCE [LARGE SCALE GENOMIC DNA]</scope>
    <source>
        <strain evidence="3 5">JG4066</strain>
    </source>
</reference>
<dbReference type="Gene3D" id="3.40.50.300">
    <property type="entry name" value="P-loop containing nucleotide triphosphate hydrolases"/>
    <property type="match status" value="1"/>
</dbReference>
<reference evidence="2" key="2">
    <citation type="submission" date="2022-11" db="EMBL/GenBank/DDBJ databases">
        <title>Prophages regulate Shewanella fidelis motility and biofilm formation: implications for gut colonization dynamics in Ciona robusta.</title>
        <authorList>
            <person name="Natarajan O."/>
            <person name="Gibboney S.L."/>
            <person name="Young M.N."/>
            <person name="Lim S.J."/>
            <person name="Pluta N."/>
            <person name="Atkinson C.G.F."/>
            <person name="Leigh B.A."/>
            <person name="Liberti A."/>
            <person name="Kees E."/>
            <person name="Breitbart M."/>
            <person name="Gralnick J."/>
            <person name="Dishaw L.J."/>
        </authorList>
    </citation>
    <scope>NUCLEOTIDE SEQUENCE</scope>
    <source>
        <strain evidence="2">3313</strain>
    </source>
</reference>
<dbReference type="InterPro" id="IPR004027">
    <property type="entry name" value="SEC_C_motif"/>
</dbReference>
<dbReference type="Pfam" id="PF13469">
    <property type="entry name" value="Sulfotransfer_3"/>
    <property type="match status" value="1"/>
</dbReference>
<dbReference type="EMBL" id="JAPMLE010000001">
    <property type="protein sequence ID" value="MDR8524186.1"/>
    <property type="molecule type" value="Genomic_DNA"/>
</dbReference>
<dbReference type="Gene3D" id="3.10.450.50">
    <property type="match status" value="1"/>
</dbReference>
<dbReference type="AlphaFoldDB" id="A0AAW8NPS5"/>
<proteinExistence type="predicted"/>
<name>A0AAW8NPS5_9GAMM</name>
<dbReference type="InterPro" id="IPR027417">
    <property type="entry name" value="P-loop_NTPase"/>
</dbReference>
<sequence>MIKNCFDRPIFILSAPRSGSTLLYEVLSKNSHLLSIGGESHAIIESTPGLNIAARNFESNALGAKDATPKVADTLYKKFRQNLKSSKGNLIDVNISDRIRFLEKTPKNSLRIEFLNHIFPDALFIYLVRDPKDNISSIMQAWRSNRFITYPRLPGWNGDWSLLLPNNWNRLIGEPLQNIAAFQWCEANDSIIKSLSQLPNERWSIVKYEDLISHTSTTLKAICQFCQIPFDEQLEFACSKPLPHSQYTLSVPKKDKWLSNYTEIESIWKNIQPSLKNINTQLKSANKKLLSDEWQEQPVLSTHSENKKASVSYNNISRNMSCPCGSNKRFKHCHGQLN</sequence>
<organism evidence="2 4">
    <name type="scientific">Shewanella fidelis</name>
    <dbReference type="NCBI Taxonomy" id="173509"/>
    <lineage>
        <taxon>Bacteria</taxon>
        <taxon>Pseudomonadati</taxon>
        <taxon>Pseudomonadota</taxon>
        <taxon>Gammaproteobacteria</taxon>
        <taxon>Alteromonadales</taxon>
        <taxon>Shewanellaceae</taxon>
        <taxon>Shewanella</taxon>
    </lineage>
</organism>
<dbReference type="InterPro" id="IPR026634">
    <property type="entry name" value="TPST-like"/>
</dbReference>
<dbReference type="SUPFAM" id="SSF103642">
    <property type="entry name" value="Sec-C motif"/>
    <property type="match status" value="1"/>
</dbReference>